<dbReference type="InParanoid" id="A0A2P6NGL2"/>
<protein>
    <recommendedName>
        <fullName evidence="2">IPT/TIG domain-containing protein</fullName>
    </recommendedName>
</protein>
<dbReference type="Gene3D" id="2.60.40.10">
    <property type="entry name" value="Immunoglobulins"/>
    <property type="match status" value="1"/>
</dbReference>
<feature type="domain" description="IPT/TIG" evidence="2">
    <location>
        <begin position="649"/>
        <end position="718"/>
    </location>
</feature>
<dbReference type="InterPro" id="IPR013783">
    <property type="entry name" value="Ig-like_fold"/>
</dbReference>
<feature type="region of interest" description="Disordered" evidence="1">
    <location>
        <begin position="260"/>
        <end position="305"/>
    </location>
</feature>
<dbReference type="InterPro" id="IPR002909">
    <property type="entry name" value="IPT_dom"/>
</dbReference>
<dbReference type="AlphaFoldDB" id="A0A2P6NGL2"/>
<feature type="region of interest" description="Disordered" evidence="1">
    <location>
        <begin position="171"/>
        <end position="200"/>
    </location>
</feature>
<evidence type="ECO:0000259" key="2">
    <source>
        <dbReference type="Pfam" id="PF01833"/>
    </source>
</evidence>
<evidence type="ECO:0000313" key="4">
    <source>
        <dbReference type="Proteomes" id="UP000241769"/>
    </source>
</evidence>
<feature type="region of interest" description="Disordered" evidence="1">
    <location>
        <begin position="215"/>
        <end position="243"/>
    </location>
</feature>
<accession>A0A2P6NGL2</accession>
<evidence type="ECO:0000313" key="3">
    <source>
        <dbReference type="EMBL" id="PRP83072.1"/>
    </source>
</evidence>
<keyword evidence="4" id="KW-1185">Reference proteome</keyword>
<feature type="region of interest" description="Disordered" evidence="1">
    <location>
        <begin position="128"/>
        <end position="148"/>
    </location>
</feature>
<sequence>MKGRHPYEGISENSVHRDVKVTTVVHLKAIFLARSHKRMILYLSLAENYEVAPSCVRYWLALLRQTRKRGETQLHIIGCSDHSATHESVWTPLLTTMNGDNASPFRIVLPSLLGPTDQRFLKNTKTRPQLTPLNGMEGSSLKRQRTEDGVDEIQRPRLMEPYFSLPADFVPPPSRMAGSLETAEQSGGQPPTGVYRSGSGGWVSNLQKIFTTTQSEEQFMESARKQPSTSTTNAAPQTEEFGKFATLRDSRLMSLTESEEAFLDPRVGNREVPSNNASNPATSQHMSPPNGRWQPNGRPDATDRNRLDALTLTPSEERFMNPTMESREDLGKFVANEGRQIPYPSKPVSMSMVPPREEPMAVRLPTVQVPVRPILFSRQNTREDVKPVMDVRPVIDVRAPMDVRPVIDVRAPMDVRPVDMRSVVDRKPMVDNRMDMDRIHNVLNMQRHMDMQRNSLGIPRNGMENPRNVPIELDNNVMEVHRGRMNVSPKRQIVEEPIIKMEDPSNYPGNFNYNAGQFELAEQPREMQRKCYPTEKRYLLPNPLWLKYTGEGRIEGTVTISLIDNHNRQIPETEAEVTEGAVKTLWAGSTKFSVRIFRETASNEKFRLQCAVRWRHDGTNLPYNTEYVVSDEFSVSTNNIRLQRDNHSTLQGVTPAYNFVGEETDIWIKGSNLCKKTVVRIGGFKAKVKEVHGTNLITVTAPRRVDLRQDSWVTISLSGRYHTDTELQFLYYTDRNRKKEVAKLLSKFTGIKQT</sequence>
<proteinExistence type="predicted"/>
<dbReference type="EMBL" id="MDYQ01000090">
    <property type="protein sequence ID" value="PRP83072.1"/>
    <property type="molecule type" value="Genomic_DNA"/>
</dbReference>
<feature type="compositionally biased region" description="Polar residues" evidence="1">
    <location>
        <begin position="225"/>
        <end position="236"/>
    </location>
</feature>
<comment type="caution">
    <text evidence="3">The sequence shown here is derived from an EMBL/GenBank/DDBJ whole genome shotgun (WGS) entry which is preliminary data.</text>
</comment>
<gene>
    <name evidence="3" type="ORF">PROFUN_09668</name>
</gene>
<dbReference type="Pfam" id="PF01833">
    <property type="entry name" value="TIG"/>
    <property type="match status" value="1"/>
</dbReference>
<dbReference type="Proteomes" id="UP000241769">
    <property type="component" value="Unassembled WGS sequence"/>
</dbReference>
<evidence type="ECO:0000256" key="1">
    <source>
        <dbReference type="SAM" id="MobiDB-lite"/>
    </source>
</evidence>
<feature type="compositionally biased region" description="Polar residues" evidence="1">
    <location>
        <begin position="272"/>
        <end position="287"/>
    </location>
</feature>
<reference evidence="3 4" key="1">
    <citation type="journal article" date="2018" name="Genome Biol. Evol.">
        <title>Multiple Roots of Fruiting Body Formation in Amoebozoa.</title>
        <authorList>
            <person name="Hillmann F."/>
            <person name="Forbes G."/>
            <person name="Novohradska S."/>
            <person name="Ferling I."/>
            <person name="Riege K."/>
            <person name="Groth M."/>
            <person name="Westermann M."/>
            <person name="Marz M."/>
            <person name="Spaller T."/>
            <person name="Winckler T."/>
            <person name="Schaap P."/>
            <person name="Glockner G."/>
        </authorList>
    </citation>
    <scope>NUCLEOTIDE SEQUENCE [LARGE SCALE GENOMIC DNA]</scope>
    <source>
        <strain evidence="3 4">Jena</strain>
    </source>
</reference>
<organism evidence="3 4">
    <name type="scientific">Planoprotostelium fungivorum</name>
    <dbReference type="NCBI Taxonomy" id="1890364"/>
    <lineage>
        <taxon>Eukaryota</taxon>
        <taxon>Amoebozoa</taxon>
        <taxon>Evosea</taxon>
        <taxon>Variosea</taxon>
        <taxon>Cavosteliida</taxon>
        <taxon>Cavosteliaceae</taxon>
        <taxon>Planoprotostelium</taxon>
    </lineage>
</organism>
<name>A0A2P6NGL2_9EUKA</name>